<dbReference type="PANTHER" id="PTHR10562">
    <property type="entry name" value="SMALL UBIQUITIN-RELATED MODIFIER"/>
    <property type="match status" value="1"/>
</dbReference>
<dbReference type="Pfam" id="PF11976">
    <property type="entry name" value="Rad60-SLD"/>
    <property type="match status" value="1"/>
</dbReference>
<feature type="domain" description="Ubiquitin-like" evidence="1">
    <location>
        <begin position="15"/>
        <end position="90"/>
    </location>
</feature>
<evidence type="ECO:0000313" key="4">
    <source>
        <dbReference type="Proteomes" id="UP000054524"/>
    </source>
</evidence>
<protein>
    <recommendedName>
        <fullName evidence="1">Ubiquitin-like domain-containing protein</fullName>
    </recommendedName>
</protein>
<dbReference type="Proteomes" id="UP000054524">
    <property type="component" value="Unassembled WGS sequence"/>
</dbReference>
<dbReference type="AlphaFoldDB" id="H8ZE11"/>
<evidence type="ECO:0000259" key="1">
    <source>
        <dbReference type="PROSITE" id="PS50053"/>
    </source>
</evidence>
<dbReference type="PROSITE" id="PS50053">
    <property type="entry name" value="UBIQUITIN_2"/>
    <property type="match status" value="1"/>
</dbReference>
<accession>H8ZE11</accession>
<dbReference type="Gene3D" id="3.10.20.90">
    <property type="entry name" value="Phosphatidylinositol 3-kinase Catalytic Subunit, Chain A, domain 1"/>
    <property type="match status" value="1"/>
</dbReference>
<proteinExistence type="predicted"/>
<reference evidence="3 4" key="3">
    <citation type="journal article" date="2014" name="Genome Announc.">
        <title>Genome Sequence of the Microsporidian Species Nematocida sp1 Strain ERTm6 (ATCC PRA-372).</title>
        <authorList>
            <person name="Bakowski M.A."/>
            <person name="Priest M."/>
            <person name="Young S."/>
            <person name="Cuomo C.A."/>
            <person name="Troemel E.R."/>
        </authorList>
    </citation>
    <scope>NUCLEOTIDE SEQUENCE [LARGE SCALE GENOMIC DNA]</scope>
    <source>
        <strain evidence="3 4">ERTm6</strain>
    </source>
</reference>
<evidence type="ECO:0000313" key="2">
    <source>
        <dbReference type="EMBL" id="EHY65386.1"/>
    </source>
</evidence>
<dbReference type="InterPro" id="IPR000626">
    <property type="entry name" value="Ubiquitin-like_dom"/>
</dbReference>
<evidence type="ECO:0000313" key="3">
    <source>
        <dbReference type="EMBL" id="KFG26993.1"/>
    </source>
</evidence>
<dbReference type="InterPro" id="IPR029071">
    <property type="entry name" value="Ubiquitin-like_domsf"/>
</dbReference>
<dbReference type="InterPro" id="IPR022617">
    <property type="entry name" value="Rad60/SUMO-like_dom"/>
</dbReference>
<dbReference type="HOGENOM" id="CLU_148322_4_2_1"/>
<name>H8ZE11_NEMA1</name>
<dbReference type="CDD" id="cd01763">
    <property type="entry name" value="Ubl_SUMO_like"/>
    <property type="match status" value="1"/>
</dbReference>
<reference evidence="3" key="2">
    <citation type="submission" date="2012-10" db="EMBL/GenBank/DDBJ databases">
        <authorList>
            <consortium name="The Broad Institute Genome Sequencing Platform"/>
            <consortium name="The Broad Institute Genome Sequencing Center for Infectious Disease"/>
            <person name="Cuomo C."/>
            <person name="Troemel E."/>
            <person name="Walker B."/>
            <person name="Young S.K."/>
            <person name="Zeng Q."/>
            <person name="Gargeya S."/>
            <person name="Fitzgerald M."/>
            <person name="Haas B."/>
            <person name="Abouelleil A."/>
            <person name="Alvarado L."/>
            <person name="Arachchi H.M."/>
            <person name="Berlin A.M."/>
            <person name="Chapman S.B."/>
            <person name="Goldberg J."/>
            <person name="Griggs A."/>
            <person name="Gujja S."/>
            <person name="Hansen M."/>
            <person name="Howarth C."/>
            <person name="Imamovic A."/>
            <person name="Larimer J."/>
            <person name="McCowan C."/>
            <person name="Murphy C."/>
            <person name="Neiman D."/>
            <person name="Pearson M."/>
            <person name="Priest M."/>
            <person name="Roberts A."/>
            <person name="Saif S."/>
            <person name="Shea T."/>
            <person name="Sisk P."/>
            <person name="Sykes S."/>
            <person name="Wortman J."/>
            <person name="Nusbaum C."/>
            <person name="Birren B."/>
        </authorList>
    </citation>
    <scope>NUCLEOTIDE SEQUENCE</scope>
    <source>
        <strain evidence="3">ERTm6</strain>
    </source>
</reference>
<gene>
    <name evidence="2" type="ORF">NERG_01832</name>
    <name evidence="3" type="ORF">NESG_00063</name>
</gene>
<dbReference type="SUPFAM" id="SSF54236">
    <property type="entry name" value="Ubiquitin-like"/>
    <property type="match status" value="1"/>
</dbReference>
<sequence>MHIQEVQEQSAKPTLQLRVVDQSQKTYSFVMKRKTKLGKLFKEYADRSQVNAHKLRFTHNGVTISGEETADSIGLTNDSLLEVFSSQVGG</sequence>
<organism evidence="2">
    <name type="scientific">Nematocida ausubeli (strain ATCC PRA-371 / ERTm2)</name>
    <name type="common">Nematode killer fungus</name>
    <dbReference type="NCBI Taxonomy" id="1913371"/>
    <lineage>
        <taxon>Eukaryota</taxon>
        <taxon>Fungi</taxon>
        <taxon>Fungi incertae sedis</taxon>
        <taxon>Microsporidia</taxon>
        <taxon>Nematocida</taxon>
    </lineage>
</organism>
<dbReference type="Proteomes" id="UP000005622">
    <property type="component" value="Unassembled WGS sequence"/>
</dbReference>
<accession>A0A086J4C5</accession>
<keyword evidence="4" id="KW-1185">Reference proteome</keyword>
<dbReference type="STRING" id="944018.H8ZE11"/>
<dbReference type="EMBL" id="JH604636">
    <property type="protein sequence ID" value="EHY65386.1"/>
    <property type="molecule type" value="Genomic_DNA"/>
</dbReference>
<reference evidence="2" key="1">
    <citation type="submission" date="2011-03" db="EMBL/GenBank/DDBJ databases">
        <title>The Genome Sequence of Nematocida sp1 strain ERTm2.</title>
        <authorList>
            <consortium name="The Broad Institute Genome Sequencing Platform"/>
            <consortium name="The Broad Institute Genome Sequencing Center for Infectious Disease"/>
            <person name="Cuomo C."/>
            <person name="Troemel E."/>
            <person name="Young S.K."/>
            <person name="Zeng Q."/>
            <person name="Gargeya S."/>
            <person name="Fitzgerald M."/>
            <person name="Haas B."/>
            <person name="Abouelleil A."/>
            <person name="Alvarado L."/>
            <person name="Arachchi H.M."/>
            <person name="Berlin A."/>
            <person name="Brown A."/>
            <person name="Chapman S.B."/>
            <person name="Chen Z."/>
            <person name="Dunbar C."/>
            <person name="Freedman E."/>
            <person name="Gearin G."/>
            <person name="Gellesch M."/>
            <person name="Goldberg J."/>
            <person name="Griggs A."/>
            <person name="Gujja S."/>
            <person name="Heilman E.R."/>
            <person name="Heiman D."/>
            <person name="Howarth C."/>
            <person name="Larson L."/>
            <person name="Lui A."/>
            <person name="MacDonald P.J.P."/>
            <person name="Mehta T."/>
            <person name="Montmayeur A."/>
            <person name="Murphy C."/>
            <person name="Neiman D."/>
            <person name="Pearson M."/>
            <person name="Priest M."/>
            <person name="Roberts A."/>
            <person name="Saif S."/>
            <person name="Shea T."/>
            <person name="Shenoy N."/>
            <person name="Sisk P."/>
            <person name="Stolte C."/>
            <person name="Sykes S."/>
            <person name="White J."/>
            <person name="Yandava C."/>
            <person name="Wortman J."/>
            <person name="Nusbaum C."/>
            <person name="Birren B."/>
        </authorList>
    </citation>
    <scope>NUCLEOTIDE SEQUENCE</scope>
    <source>
        <strain evidence="2">ERTm2</strain>
    </source>
</reference>
<dbReference type="EMBL" id="AKIJ01000001">
    <property type="protein sequence ID" value="KFG26993.1"/>
    <property type="molecule type" value="Genomic_DNA"/>
</dbReference>